<dbReference type="InterPro" id="IPR050638">
    <property type="entry name" value="AA-Vitamin_Transporters"/>
</dbReference>
<keyword evidence="2 5" id="KW-0812">Transmembrane</keyword>
<evidence type="ECO:0000313" key="7">
    <source>
        <dbReference type="EMBL" id="CAB4943146.1"/>
    </source>
</evidence>
<organism evidence="7">
    <name type="scientific">freshwater metagenome</name>
    <dbReference type="NCBI Taxonomy" id="449393"/>
    <lineage>
        <taxon>unclassified sequences</taxon>
        <taxon>metagenomes</taxon>
        <taxon>ecological metagenomes</taxon>
    </lineage>
</organism>
<feature type="transmembrane region" description="Helical" evidence="5">
    <location>
        <begin position="72"/>
        <end position="93"/>
    </location>
</feature>
<dbReference type="Pfam" id="PF00892">
    <property type="entry name" value="EamA"/>
    <property type="match status" value="2"/>
</dbReference>
<evidence type="ECO:0000256" key="2">
    <source>
        <dbReference type="ARBA" id="ARBA00022692"/>
    </source>
</evidence>
<name>A0A6J7JIG1_9ZZZZ</name>
<evidence type="ECO:0000256" key="4">
    <source>
        <dbReference type="ARBA" id="ARBA00023136"/>
    </source>
</evidence>
<protein>
    <submittedName>
        <fullName evidence="7">Unannotated protein</fullName>
    </submittedName>
</protein>
<dbReference type="PANTHER" id="PTHR32322:SF2">
    <property type="entry name" value="EAMA DOMAIN-CONTAINING PROTEIN"/>
    <property type="match status" value="1"/>
</dbReference>
<dbReference type="PANTHER" id="PTHR32322">
    <property type="entry name" value="INNER MEMBRANE TRANSPORTER"/>
    <property type="match status" value="1"/>
</dbReference>
<dbReference type="InterPro" id="IPR037185">
    <property type="entry name" value="EmrE-like"/>
</dbReference>
<evidence type="ECO:0000256" key="5">
    <source>
        <dbReference type="SAM" id="Phobius"/>
    </source>
</evidence>
<dbReference type="GO" id="GO:0016020">
    <property type="term" value="C:membrane"/>
    <property type="evidence" value="ECO:0007669"/>
    <property type="project" value="UniProtKB-SubCell"/>
</dbReference>
<feature type="transmembrane region" description="Helical" evidence="5">
    <location>
        <begin position="158"/>
        <end position="174"/>
    </location>
</feature>
<sequence>MTLETLETQGERGAHLALFAAAGASFAWGVGPLAVRAIDAPVAVTAFWRLWIAVPLMFLLARSSGGFNRKTLRLSIVPGFLFAGSLIAGWGAIRATSVANATIIPSLQPVLVLLIASKVFGETVRKRDFLLGAVALIGVLAFIVSASETSGASRKGDLFAVAGLIIWVSYFVITKRLRSGRDDINTLPLLAGIMFVAALVATPYVLVAEGIPKPILGIDLIWVLFIVVVPGVLGHGLMTWAQRHATASLLSIVMLGSPIVSAFGAWIFFNQALLPTQLVAALVVLSAVSGVVVSHRSVPVEIEAT</sequence>
<feature type="transmembrane region" description="Helical" evidence="5">
    <location>
        <begin position="247"/>
        <end position="268"/>
    </location>
</feature>
<feature type="domain" description="EamA" evidence="6">
    <location>
        <begin position="155"/>
        <end position="292"/>
    </location>
</feature>
<feature type="transmembrane region" description="Helical" evidence="5">
    <location>
        <begin position="186"/>
        <end position="208"/>
    </location>
</feature>
<keyword evidence="4 5" id="KW-0472">Membrane</keyword>
<feature type="transmembrane region" description="Helical" evidence="5">
    <location>
        <begin position="274"/>
        <end position="293"/>
    </location>
</feature>
<dbReference type="EMBL" id="CAFBNL010000006">
    <property type="protein sequence ID" value="CAB4943146.1"/>
    <property type="molecule type" value="Genomic_DNA"/>
</dbReference>
<evidence type="ECO:0000256" key="3">
    <source>
        <dbReference type="ARBA" id="ARBA00022989"/>
    </source>
</evidence>
<evidence type="ECO:0000256" key="1">
    <source>
        <dbReference type="ARBA" id="ARBA00004141"/>
    </source>
</evidence>
<dbReference type="SUPFAM" id="SSF103481">
    <property type="entry name" value="Multidrug resistance efflux transporter EmrE"/>
    <property type="match status" value="2"/>
</dbReference>
<proteinExistence type="predicted"/>
<feature type="transmembrane region" description="Helical" evidence="5">
    <location>
        <begin position="129"/>
        <end position="146"/>
    </location>
</feature>
<evidence type="ECO:0000259" key="6">
    <source>
        <dbReference type="Pfam" id="PF00892"/>
    </source>
</evidence>
<feature type="domain" description="EamA" evidence="6">
    <location>
        <begin position="17"/>
        <end position="141"/>
    </location>
</feature>
<feature type="transmembrane region" description="Helical" evidence="5">
    <location>
        <begin position="99"/>
        <end position="117"/>
    </location>
</feature>
<dbReference type="AlphaFoldDB" id="A0A6J7JIG1"/>
<gene>
    <name evidence="7" type="ORF">UFOPK3789_00206</name>
</gene>
<keyword evidence="3 5" id="KW-1133">Transmembrane helix</keyword>
<dbReference type="InterPro" id="IPR000620">
    <property type="entry name" value="EamA_dom"/>
</dbReference>
<feature type="transmembrane region" description="Helical" evidence="5">
    <location>
        <begin position="220"/>
        <end position="240"/>
    </location>
</feature>
<accession>A0A6J7JIG1</accession>
<feature type="transmembrane region" description="Helical" evidence="5">
    <location>
        <begin position="41"/>
        <end position="60"/>
    </location>
</feature>
<feature type="transmembrane region" description="Helical" evidence="5">
    <location>
        <begin position="16"/>
        <end position="35"/>
    </location>
</feature>
<reference evidence="7" key="1">
    <citation type="submission" date="2020-05" db="EMBL/GenBank/DDBJ databases">
        <authorList>
            <person name="Chiriac C."/>
            <person name="Salcher M."/>
            <person name="Ghai R."/>
            <person name="Kavagutti S V."/>
        </authorList>
    </citation>
    <scope>NUCLEOTIDE SEQUENCE</scope>
</reference>
<comment type="subcellular location">
    <subcellularLocation>
        <location evidence="1">Membrane</location>
        <topology evidence="1">Multi-pass membrane protein</topology>
    </subcellularLocation>
</comment>